<comment type="caution">
    <text evidence="1">The sequence shown here is derived from an EMBL/GenBank/DDBJ whole genome shotgun (WGS) entry which is preliminary data.</text>
</comment>
<organism evidence="1 2">
    <name type="scientific">Pseudoxanthomonas japonensis</name>
    <dbReference type="NCBI Taxonomy" id="69284"/>
    <lineage>
        <taxon>Bacteria</taxon>
        <taxon>Pseudomonadati</taxon>
        <taxon>Pseudomonadota</taxon>
        <taxon>Gammaproteobacteria</taxon>
        <taxon>Lysobacterales</taxon>
        <taxon>Lysobacteraceae</taxon>
        <taxon>Pseudoxanthomonas</taxon>
    </lineage>
</organism>
<accession>A0ABQ6ZJC8</accession>
<protein>
    <submittedName>
        <fullName evidence="1">Uncharacterized protein</fullName>
    </submittedName>
</protein>
<proteinExistence type="predicted"/>
<dbReference type="RefSeq" id="WP_162336992.1">
    <property type="nucleotide sequence ID" value="NZ_JBHSRQ010000008.1"/>
</dbReference>
<keyword evidence="2" id="KW-1185">Reference proteome</keyword>
<sequence>MRLESQQYANLTEHSYDRAGDVRTLVNKVVELEGEKYKVVHFVDSPRSGYQQPCGVGANG</sequence>
<evidence type="ECO:0000313" key="1">
    <source>
        <dbReference type="EMBL" id="KAF1726209.1"/>
    </source>
</evidence>
<dbReference type="Proteomes" id="UP000781710">
    <property type="component" value="Unassembled WGS sequence"/>
</dbReference>
<gene>
    <name evidence="1" type="ORF">CSC78_05995</name>
</gene>
<dbReference type="EMBL" id="PDWW01000005">
    <property type="protein sequence ID" value="KAF1726209.1"/>
    <property type="molecule type" value="Genomic_DNA"/>
</dbReference>
<evidence type="ECO:0000313" key="2">
    <source>
        <dbReference type="Proteomes" id="UP000781710"/>
    </source>
</evidence>
<reference evidence="1 2" key="1">
    <citation type="submission" date="2017-10" db="EMBL/GenBank/DDBJ databases">
        <title>Whole genome sequencing of members of genus Pseudoxanthomonas.</title>
        <authorList>
            <person name="Kumar S."/>
            <person name="Bansal K."/>
            <person name="Kaur A."/>
            <person name="Patil P."/>
            <person name="Sharma S."/>
            <person name="Patil P.B."/>
        </authorList>
    </citation>
    <scope>NUCLEOTIDE SEQUENCE [LARGE SCALE GENOMIC DNA]</scope>
    <source>
        <strain evidence="1 2">DSM 17109</strain>
    </source>
</reference>
<name>A0ABQ6ZJC8_9GAMM</name>